<dbReference type="Proteomes" id="UP001386955">
    <property type="component" value="Unassembled WGS sequence"/>
</dbReference>
<dbReference type="AlphaFoldDB" id="A0AAN9SG15"/>
<evidence type="ECO:0000313" key="3">
    <source>
        <dbReference type="Proteomes" id="UP001386955"/>
    </source>
</evidence>
<evidence type="ECO:0000313" key="2">
    <source>
        <dbReference type="EMBL" id="KAK7395949.1"/>
    </source>
</evidence>
<name>A0AAN9SG15_PSOTE</name>
<gene>
    <name evidence="2" type="ORF">VNO78_16581</name>
</gene>
<dbReference type="EMBL" id="JAYMYS010000004">
    <property type="protein sequence ID" value="KAK7395949.1"/>
    <property type="molecule type" value="Genomic_DNA"/>
</dbReference>
<feature type="transmembrane region" description="Helical" evidence="1">
    <location>
        <begin position="21"/>
        <end position="40"/>
    </location>
</feature>
<keyword evidence="1" id="KW-0812">Transmembrane</keyword>
<accession>A0AAN9SG15</accession>
<reference evidence="2 3" key="1">
    <citation type="submission" date="2024-01" db="EMBL/GenBank/DDBJ databases">
        <title>The genomes of 5 underutilized Papilionoideae crops provide insights into root nodulation and disease resistanc.</title>
        <authorList>
            <person name="Jiang F."/>
        </authorList>
    </citation>
    <scope>NUCLEOTIDE SEQUENCE [LARGE SCALE GENOMIC DNA]</scope>
    <source>
        <strain evidence="2">DUOXIRENSHENG_FW03</strain>
        <tissue evidence="2">Leaves</tissue>
    </source>
</reference>
<keyword evidence="3" id="KW-1185">Reference proteome</keyword>
<sequence length="143" mass="16169">MEATSVGLVHFNLIHSSKARLNYVSCGLITDILGIIHSGVGYRLTPTMTYGLCYGDYHKFEELQTRTPQVDMIWFNIVLRSEESLNVENDSSIRLIYSGAFHIGIVFFSSLFITQDTSYLPVARGANVVPYFVRLYCSIDEND</sequence>
<proteinExistence type="predicted"/>
<keyword evidence="1" id="KW-0472">Membrane</keyword>
<organism evidence="2 3">
    <name type="scientific">Psophocarpus tetragonolobus</name>
    <name type="common">Winged bean</name>
    <name type="synonym">Dolichos tetragonolobus</name>
    <dbReference type="NCBI Taxonomy" id="3891"/>
    <lineage>
        <taxon>Eukaryota</taxon>
        <taxon>Viridiplantae</taxon>
        <taxon>Streptophyta</taxon>
        <taxon>Embryophyta</taxon>
        <taxon>Tracheophyta</taxon>
        <taxon>Spermatophyta</taxon>
        <taxon>Magnoliopsida</taxon>
        <taxon>eudicotyledons</taxon>
        <taxon>Gunneridae</taxon>
        <taxon>Pentapetalae</taxon>
        <taxon>rosids</taxon>
        <taxon>fabids</taxon>
        <taxon>Fabales</taxon>
        <taxon>Fabaceae</taxon>
        <taxon>Papilionoideae</taxon>
        <taxon>50 kb inversion clade</taxon>
        <taxon>NPAAA clade</taxon>
        <taxon>indigoferoid/millettioid clade</taxon>
        <taxon>Phaseoleae</taxon>
        <taxon>Psophocarpus</taxon>
    </lineage>
</organism>
<keyword evidence="1" id="KW-1133">Transmembrane helix</keyword>
<comment type="caution">
    <text evidence="2">The sequence shown here is derived from an EMBL/GenBank/DDBJ whole genome shotgun (WGS) entry which is preliminary data.</text>
</comment>
<protein>
    <submittedName>
        <fullName evidence="2">Uncharacterized protein</fullName>
    </submittedName>
</protein>
<evidence type="ECO:0000256" key="1">
    <source>
        <dbReference type="SAM" id="Phobius"/>
    </source>
</evidence>
<feature type="transmembrane region" description="Helical" evidence="1">
    <location>
        <begin position="95"/>
        <end position="114"/>
    </location>
</feature>